<protein>
    <submittedName>
        <fullName evidence="2 3">Methyltransferase</fullName>
    </submittedName>
</protein>
<dbReference type="Pfam" id="PF08242">
    <property type="entry name" value="Methyltransf_12"/>
    <property type="match status" value="1"/>
</dbReference>
<organism evidence="2 4">
    <name type="scientific">Oleiagrimonas soli</name>
    <dbReference type="NCBI Taxonomy" id="1543381"/>
    <lineage>
        <taxon>Bacteria</taxon>
        <taxon>Pseudomonadati</taxon>
        <taxon>Pseudomonadota</taxon>
        <taxon>Gammaproteobacteria</taxon>
        <taxon>Lysobacterales</taxon>
        <taxon>Rhodanobacteraceae</taxon>
        <taxon>Oleiagrimonas</taxon>
    </lineage>
</organism>
<evidence type="ECO:0000313" key="3">
    <source>
        <dbReference type="EMBL" id="MBB6182862.1"/>
    </source>
</evidence>
<comment type="caution">
    <text evidence="2">The sequence shown here is derived from an EMBL/GenBank/DDBJ whole genome shotgun (WGS) entry which is preliminary data.</text>
</comment>
<name>A0A099CUN2_9GAMM</name>
<keyword evidence="2" id="KW-0808">Transferase</keyword>
<dbReference type="Proteomes" id="UP000029708">
    <property type="component" value="Unassembled WGS sequence"/>
</dbReference>
<gene>
    <name evidence="3" type="ORF">HNQ86_000207</name>
    <name evidence="2" type="ORF">LF63_0110105</name>
</gene>
<dbReference type="EMBL" id="JROI01000011">
    <property type="protein sequence ID" value="KGI77638.1"/>
    <property type="molecule type" value="Genomic_DNA"/>
</dbReference>
<dbReference type="CDD" id="cd02440">
    <property type="entry name" value="AdoMet_MTases"/>
    <property type="match status" value="1"/>
</dbReference>
<reference evidence="2 4" key="1">
    <citation type="submission" date="2014-09" db="EMBL/GenBank/DDBJ databases">
        <title>Xanthomonadaceae 3.5X direct submission.</title>
        <authorList>
            <person name="Fang T."/>
            <person name="Wang H."/>
        </authorList>
    </citation>
    <scope>NUCLEOTIDE SEQUENCE [LARGE SCALE GENOMIC DNA]</scope>
    <source>
        <strain evidence="2 4">3.5X</strain>
    </source>
</reference>
<dbReference type="Gene3D" id="3.40.50.150">
    <property type="entry name" value="Vaccinia Virus protein VP39"/>
    <property type="match status" value="1"/>
</dbReference>
<dbReference type="InterPro" id="IPR013217">
    <property type="entry name" value="Methyltransf_12"/>
</dbReference>
<dbReference type="AlphaFoldDB" id="A0A099CUN2"/>
<evidence type="ECO:0000313" key="4">
    <source>
        <dbReference type="Proteomes" id="UP000029708"/>
    </source>
</evidence>
<dbReference type="EMBL" id="JACHET010000001">
    <property type="protein sequence ID" value="MBB6182862.1"/>
    <property type="molecule type" value="Genomic_DNA"/>
</dbReference>
<proteinExistence type="predicted"/>
<dbReference type="STRING" id="1543381.LF63_0110105"/>
<evidence type="ECO:0000259" key="1">
    <source>
        <dbReference type="Pfam" id="PF08242"/>
    </source>
</evidence>
<dbReference type="SUPFAM" id="SSF53335">
    <property type="entry name" value="S-adenosyl-L-methionine-dependent methyltransferases"/>
    <property type="match status" value="1"/>
</dbReference>
<dbReference type="OrthoDB" id="9801609at2"/>
<dbReference type="InterPro" id="IPR029063">
    <property type="entry name" value="SAM-dependent_MTases_sf"/>
</dbReference>
<dbReference type="GO" id="GO:0008168">
    <property type="term" value="F:methyltransferase activity"/>
    <property type="evidence" value="ECO:0007669"/>
    <property type="project" value="UniProtKB-KW"/>
</dbReference>
<evidence type="ECO:0000313" key="2">
    <source>
        <dbReference type="EMBL" id="KGI77638.1"/>
    </source>
</evidence>
<dbReference type="Proteomes" id="UP000560000">
    <property type="component" value="Unassembled WGS sequence"/>
</dbReference>
<feature type="domain" description="Methyltransferase type 12" evidence="1">
    <location>
        <begin position="51"/>
        <end position="138"/>
    </location>
</feature>
<dbReference type="GO" id="GO:0032259">
    <property type="term" value="P:methylation"/>
    <property type="evidence" value="ECO:0007669"/>
    <property type="project" value="UniProtKB-KW"/>
</dbReference>
<keyword evidence="4" id="KW-1185">Reference proteome</keyword>
<reference evidence="3 5" key="2">
    <citation type="submission" date="2020-08" db="EMBL/GenBank/DDBJ databases">
        <title>Genomic Encyclopedia of Type Strains, Phase IV (KMG-IV): sequencing the most valuable type-strain genomes for metagenomic binning, comparative biology and taxonomic classification.</title>
        <authorList>
            <person name="Goeker M."/>
        </authorList>
    </citation>
    <scope>NUCLEOTIDE SEQUENCE [LARGE SCALE GENOMIC DNA]</scope>
    <source>
        <strain evidence="3 5">DSM 107085</strain>
    </source>
</reference>
<sequence>MTGKQYDRAYFDKWYRDPRHAGVPPDVLKRKVALAVAQAEFYLGRPVRNVLDVGCGEAPWRAALRRLRPDIDYRGLDPSPYAVERYGRSRRIGLATFGQLAELRFEEPFDLIVCADVLHYMKAAEVRRGLSGFAELLRGMAFIEVYAKGDAIEGDQENFVARSAAWYRRAFAEAGLTACGSHGYLGPELAANATALERL</sequence>
<keyword evidence="2" id="KW-0489">Methyltransferase</keyword>
<accession>A0A099CUN2</accession>
<dbReference type="HOGENOM" id="CLU_1282798_0_0_6"/>
<evidence type="ECO:0000313" key="5">
    <source>
        <dbReference type="Proteomes" id="UP000560000"/>
    </source>
</evidence>
<dbReference type="RefSeq" id="WP_043101512.1">
    <property type="nucleotide sequence ID" value="NZ_JACHET010000001.1"/>
</dbReference>